<comment type="caution">
    <text evidence="2">The sequence shown here is derived from an EMBL/GenBank/DDBJ whole genome shotgun (WGS) entry which is preliminary data.</text>
</comment>
<sequence length="83" mass="9874">MTMTSYLVSPNFLMIYGALIVTVVSLYQYYERFKVHFIFRQPDHVLAIQYAMANPKLVDKMITRYGKKLSERHNTIISRINFH</sequence>
<evidence type="ECO:0000313" key="2">
    <source>
        <dbReference type="EMBL" id="OMD37528.1"/>
    </source>
</evidence>
<evidence type="ECO:0000256" key="1">
    <source>
        <dbReference type="SAM" id="Phobius"/>
    </source>
</evidence>
<name>A0A1R0XR11_9BACL</name>
<keyword evidence="1" id="KW-1133">Transmembrane helix</keyword>
<accession>A0A1R0XR11</accession>
<organism evidence="2 3">
    <name type="scientific">Paenibacillus odorifer</name>
    <dbReference type="NCBI Taxonomy" id="189426"/>
    <lineage>
        <taxon>Bacteria</taxon>
        <taxon>Bacillati</taxon>
        <taxon>Bacillota</taxon>
        <taxon>Bacilli</taxon>
        <taxon>Bacillales</taxon>
        <taxon>Paenibacillaceae</taxon>
        <taxon>Paenibacillus</taxon>
    </lineage>
</organism>
<feature type="transmembrane region" description="Helical" evidence="1">
    <location>
        <begin position="12"/>
        <end position="30"/>
    </location>
</feature>
<keyword evidence="1" id="KW-0812">Transmembrane</keyword>
<evidence type="ECO:0000313" key="3">
    <source>
        <dbReference type="Proteomes" id="UP000187439"/>
    </source>
</evidence>
<gene>
    <name evidence="2" type="ORF">BSK52_21270</name>
</gene>
<reference evidence="2 3" key="1">
    <citation type="submission" date="2016-10" db="EMBL/GenBank/DDBJ databases">
        <title>Paenibacillus species isolates.</title>
        <authorList>
            <person name="Beno S.M."/>
        </authorList>
    </citation>
    <scope>NUCLEOTIDE SEQUENCE [LARGE SCALE GENOMIC DNA]</scope>
    <source>
        <strain evidence="2 3">FSL H7-0710</strain>
    </source>
</reference>
<dbReference type="EMBL" id="MPTC01000022">
    <property type="protein sequence ID" value="OMD37528.1"/>
    <property type="molecule type" value="Genomic_DNA"/>
</dbReference>
<proteinExistence type="predicted"/>
<dbReference type="Proteomes" id="UP000187439">
    <property type="component" value="Unassembled WGS sequence"/>
</dbReference>
<dbReference type="AlphaFoldDB" id="A0A1R0XR11"/>
<keyword evidence="1" id="KW-0472">Membrane</keyword>
<protein>
    <submittedName>
        <fullName evidence="2">Uncharacterized protein</fullName>
    </submittedName>
</protein>
<dbReference type="RefSeq" id="WP_076120584.1">
    <property type="nucleotide sequence ID" value="NZ_MPTC01000022.1"/>
</dbReference>